<dbReference type="SUPFAM" id="SSF82697">
    <property type="entry name" value="PurS-like"/>
    <property type="match status" value="1"/>
</dbReference>
<gene>
    <name evidence="6" type="primary">purS</name>
    <name evidence="7" type="ORF">SU48_01220</name>
</gene>
<comment type="subcellular location">
    <subcellularLocation>
        <location evidence="6">Cytoplasm</location>
    </subcellularLocation>
</comment>
<sequence>MSPEPTKTDQATVFQATVFQAKVFVTLKPSILDPQGRTVERALSHLGQQASSVRVGKLIELQLEGERGEVEARLQDMAVNVLSNPVMEDVRWELEEAGVVAQ</sequence>
<proteinExistence type="inferred from homology"/>
<protein>
    <recommendedName>
        <fullName evidence="6">Phosphoribosylformylglycinamidine synthase subunit PurS</fullName>
        <shortName evidence="6">FGAM synthase</shortName>
        <ecNumber evidence="6">6.3.5.3</ecNumber>
    </recommendedName>
    <alternativeName>
        <fullName evidence="6">Formylglycinamide ribonucleotide amidotransferase subunit III</fullName>
        <shortName evidence="6">FGAR amidotransferase III</shortName>
        <shortName evidence="6">FGAR-AT III</shortName>
    </alternativeName>
    <alternativeName>
        <fullName evidence="6">Phosphoribosylformylglycinamidine synthase subunit III</fullName>
    </alternativeName>
</protein>
<keyword evidence="1 6" id="KW-0963">Cytoplasm</keyword>
<dbReference type="InterPro" id="IPR036604">
    <property type="entry name" value="PurS-like_sf"/>
</dbReference>
<evidence type="ECO:0000256" key="5">
    <source>
        <dbReference type="ARBA" id="ARBA00022840"/>
    </source>
</evidence>
<evidence type="ECO:0000313" key="7">
    <source>
        <dbReference type="EMBL" id="ANE42607.1"/>
    </source>
</evidence>
<comment type="function">
    <text evidence="6">Part of the phosphoribosylformylglycinamidine synthase complex involved in the purines biosynthetic pathway. Catalyzes the ATP-dependent conversion of formylglycinamide ribonucleotide (FGAR) and glutamine to yield formylglycinamidine ribonucleotide (FGAM) and glutamate. The FGAM synthase complex is composed of three subunits. PurQ produces an ammonia molecule by converting glutamine to glutamate. PurL transfers the ammonia molecule to FGAR to form FGAM in an ATP-dependent manner. PurS interacts with PurQ and PurL and is thought to assist in the transfer of the ammonia molecule from PurQ to PurL.</text>
</comment>
<organism evidence="7 8">
    <name type="scientific">Deinococcus puniceus</name>
    <dbReference type="NCBI Taxonomy" id="1182568"/>
    <lineage>
        <taxon>Bacteria</taxon>
        <taxon>Thermotogati</taxon>
        <taxon>Deinococcota</taxon>
        <taxon>Deinococci</taxon>
        <taxon>Deinococcales</taxon>
        <taxon>Deinococcaceae</taxon>
        <taxon>Deinococcus</taxon>
    </lineage>
</organism>
<dbReference type="AlphaFoldDB" id="A0A172T6N5"/>
<comment type="pathway">
    <text evidence="6">Purine metabolism; IMP biosynthesis via de novo pathway; 5-amino-1-(5-phospho-D-ribosyl)imidazole from N(2)-formyl-N(1)-(5-phospho-D-ribosyl)glycinamide: step 1/2.</text>
</comment>
<keyword evidence="5 6" id="KW-0067">ATP-binding</keyword>
<evidence type="ECO:0000256" key="2">
    <source>
        <dbReference type="ARBA" id="ARBA00022598"/>
    </source>
</evidence>
<evidence type="ECO:0000256" key="6">
    <source>
        <dbReference type="HAMAP-Rule" id="MF_01926"/>
    </source>
</evidence>
<dbReference type="EMBL" id="CP011387">
    <property type="protein sequence ID" value="ANE42607.1"/>
    <property type="molecule type" value="Genomic_DNA"/>
</dbReference>
<reference evidence="7 8" key="1">
    <citation type="submission" date="2015-01" db="EMBL/GenBank/DDBJ databases">
        <title>Deinococcus puniceus/DY1/ whole genome sequencing.</title>
        <authorList>
            <person name="Kim M.K."/>
            <person name="Srinivasan S."/>
            <person name="Lee J.-J."/>
        </authorList>
    </citation>
    <scope>NUCLEOTIDE SEQUENCE [LARGE SCALE GENOMIC DNA]</scope>
    <source>
        <strain evidence="7 8">DY1</strain>
    </source>
</reference>
<dbReference type="GO" id="GO:0005524">
    <property type="term" value="F:ATP binding"/>
    <property type="evidence" value="ECO:0007669"/>
    <property type="project" value="UniProtKB-UniRule"/>
</dbReference>
<keyword evidence="2 6" id="KW-0436">Ligase</keyword>
<dbReference type="PANTHER" id="PTHR34696:SF1">
    <property type="entry name" value="PHOSPHORIBOSYLFORMYLGLYCINAMIDINE SYNTHASE SUBUNIT PURS"/>
    <property type="match status" value="1"/>
</dbReference>
<keyword evidence="4 6" id="KW-0658">Purine biosynthesis</keyword>
<dbReference type="InterPro" id="IPR003850">
    <property type="entry name" value="PurS"/>
</dbReference>
<dbReference type="NCBIfam" id="NF004630">
    <property type="entry name" value="PRK05974.1"/>
    <property type="match status" value="1"/>
</dbReference>
<accession>A0A172T6N5</accession>
<dbReference type="UniPathway" id="UPA00074">
    <property type="reaction ID" value="UER00128"/>
</dbReference>
<dbReference type="Proteomes" id="UP000077363">
    <property type="component" value="Chromosome"/>
</dbReference>
<dbReference type="Pfam" id="PF02700">
    <property type="entry name" value="PurS"/>
    <property type="match status" value="1"/>
</dbReference>
<evidence type="ECO:0000313" key="8">
    <source>
        <dbReference type="Proteomes" id="UP000077363"/>
    </source>
</evidence>
<dbReference type="OrthoDB" id="9799101at2"/>
<name>A0A172T6N5_9DEIO</name>
<keyword evidence="8" id="KW-1185">Reference proteome</keyword>
<comment type="similarity">
    <text evidence="6">Belongs to the PurS family.</text>
</comment>
<dbReference type="GO" id="GO:0005737">
    <property type="term" value="C:cytoplasm"/>
    <property type="evidence" value="ECO:0007669"/>
    <property type="project" value="UniProtKB-SubCell"/>
</dbReference>
<comment type="subunit">
    <text evidence="6">Part of the FGAM synthase complex composed of 1 PurL, 1 PurQ and 2 PurS subunits.</text>
</comment>
<dbReference type="NCBIfam" id="TIGR00302">
    <property type="entry name" value="phosphoribosylformylglycinamidine synthase subunit PurS"/>
    <property type="match status" value="1"/>
</dbReference>
<dbReference type="GO" id="GO:0006189">
    <property type="term" value="P:'de novo' IMP biosynthetic process"/>
    <property type="evidence" value="ECO:0007669"/>
    <property type="project" value="UniProtKB-UniRule"/>
</dbReference>
<evidence type="ECO:0000256" key="4">
    <source>
        <dbReference type="ARBA" id="ARBA00022755"/>
    </source>
</evidence>
<dbReference type="EC" id="6.3.5.3" evidence="6"/>
<dbReference type="Gene3D" id="3.30.1280.10">
    <property type="entry name" value="Phosphoribosylformylglycinamidine synthase subunit PurS"/>
    <property type="match status" value="1"/>
</dbReference>
<keyword evidence="3 6" id="KW-0547">Nucleotide-binding</keyword>
<evidence type="ECO:0000256" key="1">
    <source>
        <dbReference type="ARBA" id="ARBA00022490"/>
    </source>
</evidence>
<dbReference type="PATRIC" id="fig|1182568.3.peg.247"/>
<dbReference type="STRING" id="1182568.SU48_01220"/>
<dbReference type="PANTHER" id="PTHR34696">
    <property type="entry name" value="PHOSPHORIBOSYLFORMYLGLYCINAMIDINE SYNTHASE SUBUNIT PURS"/>
    <property type="match status" value="1"/>
</dbReference>
<evidence type="ECO:0000256" key="3">
    <source>
        <dbReference type="ARBA" id="ARBA00022741"/>
    </source>
</evidence>
<comment type="catalytic activity">
    <reaction evidence="6">
        <text>N(2)-formyl-N(1)-(5-phospho-beta-D-ribosyl)glycinamide + L-glutamine + ATP + H2O = 2-formamido-N(1)-(5-O-phospho-beta-D-ribosyl)acetamidine + L-glutamate + ADP + phosphate + H(+)</text>
        <dbReference type="Rhea" id="RHEA:17129"/>
        <dbReference type="ChEBI" id="CHEBI:15377"/>
        <dbReference type="ChEBI" id="CHEBI:15378"/>
        <dbReference type="ChEBI" id="CHEBI:29985"/>
        <dbReference type="ChEBI" id="CHEBI:30616"/>
        <dbReference type="ChEBI" id="CHEBI:43474"/>
        <dbReference type="ChEBI" id="CHEBI:58359"/>
        <dbReference type="ChEBI" id="CHEBI:147286"/>
        <dbReference type="ChEBI" id="CHEBI:147287"/>
        <dbReference type="ChEBI" id="CHEBI:456216"/>
        <dbReference type="EC" id="6.3.5.3"/>
    </reaction>
</comment>
<dbReference type="RefSeq" id="WP_064013655.1">
    <property type="nucleotide sequence ID" value="NZ_CP011387.1"/>
</dbReference>
<dbReference type="HAMAP" id="MF_01926">
    <property type="entry name" value="PurS"/>
    <property type="match status" value="1"/>
</dbReference>
<dbReference type="KEGG" id="dpu:SU48_01220"/>
<dbReference type="GO" id="GO:0004642">
    <property type="term" value="F:phosphoribosylformylglycinamidine synthase activity"/>
    <property type="evidence" value="ECO:0007669"/>
    <property type="project" value="UniProtKB-UniRule"/>
</dbReference>